<dbReference type="InterPro" id="IPR029058">
    <property type="entry name" value="AB_hydrolase_fold"/>
</dbReference>
<proteinExistence type="predicted"/>
<dbReference type="InterPro" id="IPR001375">
    <property type="entry name" value="Peptidase_S9_cat"/>
</dbReference>
<dbReference type="Gene3D" id="3.40.50.1820">
    <property type="entry name" value="alpha/beta hydrolase"/>
    <property type="match status" value="1"/>
</dbReference>
<keyword evidence="1" id="KW-0378">Hydrolase</keyword>
<reference evidence="3 4" key="1">
    <citation type="submission" date="2019-02" db="EMBL/GenBank/DDBJ databases">
        <title>Deep-cultivation of Planctomycetes and their phenomic and genomic characterization uncovers novel biology.</title>
        <authorList>
            <person name="Wiegand S."/>
            <person name="Jogler M."/>
            <person name="Boedeker C."/>
            <person name="Pinto D."/>
            <person name="Vollmers J."/>
            <person name="Rivas-Marin E."/>
            <person name="Kohn T."/>
            <person name="Peeters S.H."/>
            <person name="Heuer A."/>
            <person name="Rast P."/>
            <person name="Oberbeckmann S."/>
            <person name="Bunk B."/>
            <person name="Jeske O."/>
            <person name="Meyerdierks A."/>
            <person name="Storesund J.E."/>
            <person name="Kallscheuer N."/>
            <person name="Luecker S."/>
            <person name="Lage O.M."/>
            <person name="Pohl T."/>
            <person name="Merkel B.J."/>
            <person name="Hornburger P."/>
            <person name="Mueller R.-W."/>
            <person name="Bruemmer F."/>
            <person name="Labrenz M."/>
            <person name="Spormann A.M."/>
            <person name="Op Den Camp H."/>
            <person name="Overmann J."/>
            <person name="Amann R."/>
            <person name="Jetten M.S.M."/>
            <person name="Mascher T."/>
            <person name="Medema M.H."/>
            <person name="Devos D.P."/>
            <person name="Kaster A.-K."/>
            <person name="Ovreas L."/>
            <person name="Rohde M."/>
            <person name="Galperin M.Y."/>
            <person name="Jogler C."/>
        </authorList>
    </citation>
    <scope>NUCLEOTIDE SEQUENCE [LARGE SCALE GENOMIC DNA]</scope>
    <source>
        <strain evidence="3 4">Pla100</strain>
    </source>
</reference>
<dbReference type="InterPro" id="IPR050261">
    <property type="entry name" value="FrsA_esterase"/>
</dbReference>
<evidence type="ECO:0000256" key="1">
    <source>
        <dbReference type="ARBA" id="ARBA00022801"/>
    </source>
</evidence>
<feature type="domain" description="Peptidase S9 prolyl oligopeptidase catalytic" evidence="2">
    <location>
        <begin position="161"/>
        <end position="290"/>
    </location>
</feature>
<dbReference type="Proteomes" id="UP000316213">
    <property type="component" value="Unassembled WGS sequence"/>
</dbReference>
<organism evidence="3 4">
    <name type="scientific">Neorhodopirellula pilleata</name>
    <dbReference type="NCBI Taxonomy" id="2714738"/>
    <lineage>
        <taxon>Bacteria</taxon>
        <taxon>Pseudomonadati</taxon>
        <taxon>Planctomycetota</taxon>
        <taxon>Planctomycetia</taxon>
        <taxon>Pirellulales</taxon>
        <taxon>Pirellulaceae</taxon>
        <taxon>Neorhodopirellula</taxon>
    </lineage>
</organism>
<dbReference type="PANTHER" id="PTHR22946">
    <property type="entry name" value="DIENELACTONE HYDROLASE DOMAIN-CONTAINING PROTEIN-RELATED"/>
    <property type="match status" value="1"/>
</dbReference>
<dbReference type="GO" id="GO:0006508">
    <property type="term" value="P:proteolysis"/>
    <property type="evidence" value="ECO:0007669"/>
    <property type="project" value="InterPro"/>
</dbReference>
<evidence type="ECO:0000313" key="3">
    <source>
        <dbReference type="EMBL" id="TWT89548.1"/>
    </source>
</evidence>
<dbReference type="GO" id="GO:0052689">
    <property type="term" value="F:carboxylic ester hydrolase activity"/>
    <property type="evidence" value="ECO:0007669"/>
    <property type="project" value="UniProtKB-ARBA"/>
</dbReference>
<dbReference type="AlphaFoldDB" id="A0A5C5ZR76"/>
<evidence type="ECO:0000259" key="2">
    <source>
        <dbReference type="Pfam" id="PF00326"/>
    </source>
</evidence>
<dbReference type="GO" id="GO:0008236">
    <property type="term" value="F:serine-type peptidase activity"/>
    <property type="evidence" value="ECO:0007669"/>
    <property type="project" value="InterPro"/>
</dbReference>
<dbReference type="PANTHER" id="PTHR22946:SF9">
    <property type="entry name" value="POLYKETIDE TRANSFERASE AF380"/>
    <property type="match status" value="1"/>
</dbReference>
<gene>
    <name evidence="3" type="ORF">Pla100_54770</name>
</gene>
<dbReference type="Pfam" id="PF00326">
    <property type="entry name" value="Peptidase_S9"/>
    <property type="match status" value="1"/>
</dbReference>
<dbReference type="EMBL" id="SJPM01000017">
    <property type="protein sequence ID" value="TWT89548.1"/>
    <property type="molecule type" value="Genomic_DNA"/>
</dbReference>
<accession>A0A5C5ZR76</accession>
<keyword evidence="4" id="KW-1185">Reference proteome</keyword>
<comment type="caution">
    <text evidence="3">The sequence shown here is derived from an EMBL/GenBank/DDBJ whole genome shotgun (WGS) entry which is preliminary data.</text>
</comment>
<evidence type="ECO:0000313" key="4">
    <source>
        <dbReference type="Proteomes" id="UP000316213"/>
    </source>
</evidence>
<sequence length="308" mass="32821">MFLKMRIDGGKPVPIAVTLKAAMPPGQFPPLGSPERTFDSGVKSYFVHVSGNPVIPGQQMRMRVFVPAGEHADRSLPCVLIAPAGTPMLHGVDLQPHDGYTDETLPYAEAGFVVVQYSLDGGLATGAEMADENEMTGLIGKAYPTFKASGAGVVNGRNALEFATKSLNMVDPDRISCVGHSSAGALALLLAAHEPRIYRCVAFAAAYDLESRMGDMTSNIVMKTIFPGIDGFIRETSPSNHVATIDCPVLVFHARDDSNVPIADAEAFVAKLKLANKAVTYETTPNGDHYQSMIDPGIATAITWLKAD</sequence>
<protein>
    <submittedName>
        <fullName evidence="3">Prolyl oligopeptidase family protein</fullName>
    </submittedName>
</protein>
<dbReference type="SUPFAM" id="SSF53474">
    <property type="entry name" value="alpha/beta-Hydrolases"/>
    <property type="match status" value="1"/>
</dbReference>
<name>A0A5C5ZR76_9BACT</name>